<evidence type="ECO:0000256" key="3">
    <source>
        <dbReference type="ARBA" id="ARBA00022664"/>
    </source>
</evidence>
<evidence type="ECO:0000256" key="1">
    <source>
        <dbReference type="ARBA" id="ARBA00004123"/>
    </source>
</evidence>
<evidence type="ECO:0000256" key="2">
    <source>
        <dbReference type="ARBA" id="ARBA00007927"/>
    </source>
</evidence>
<proteinExistence type="inferred from homology"/>
<evidence type="ECO:0000256" key="9">
    <source>
        <dbReference type="ARBA" id="ARBA00030144"/>
    </source>
</evidence>
<dbReference type="Pfam" id="PF01423">
    <property type="entry name" value="LSM"/>
    <property type="match status" value="1"/>
</dbReference>
<protein>
    <recommendedName>
        <fullName evidence="9">Sm protein F</fullName>
    </recommendedName>
</protein>
<evidence type="ECO:0000256" key="4">
    <source>
        <dbReference type="ARBA" id="ARBA00022728"/>
    </source>
</evidence>
<evidence type="ECO:0000256" key="5">
    <source>
        <dbReference type="ARBA" id="ARBA00022884"/>
    </source>
</evidence>
<keyword evidence="3 10" id="KW-0507">mRNA processing</keyword>
<evidence type="ECO:0000313" key="12">
    <source>
        <dbReference type="EMBL" id="KAL0074967.1"/>
    </source>
</evidence>
<comment type="subcellular location">
    <subcellularLocation>
        <location evidence="1 10">Nucleus</location>
    </subcellularLocation>
</comment>
<dbReference type="InterPro" id="IPR010920">
    <property type="entry name" value="LSM_dom_sf"/>
</dbReference>
<dbReference type="SUPFAM" id="SSF50182">
    <property type="entry name" value="Sm-like ribonucleoproteins"/>
    <property type="match status" value="1"/>
</dbReference>
<dbReference type="GO" id="GO:1990904">
    <property type="term" value="C:ribonucleoprotein complex"/>
    <property type="evidence" value="ECO:0007669"/>
    <property type="project" value="UniProtKB-KW"/>
</dbReference>
<keyword evidence="13" id="KW-1185">Reference proteome</keyword>
<evidence type="ECO:0000256" key="10">
    <source>
        <dbReference type="PIRNR" id="PIRNR006609"/>
    </source>
</evidence>
<dbReference type="PANTHER" id="PTHR11021:SF0">
    <property type="entry name" value="SMALL NUCLEAR RIBONUCLEOPROTEIN F"/>
    <property type="match status" value="1"/>
</dbReference>
<evidence type="ECO:0000256" key="8">
    <source>
        <dbReference type="ARBA" id="ARBA00023274"/>
    </source>
</evidence>
<dbReference type="Gene3D" id="2.30.30.100">
    <property type="match status" value="1"/>
</dbReference>
<gene>
    <name evidence="12" type="ORF">J3Q64DRAFT_1776859</name>
</gene>
<dbReference type="SMART" id="SM00651">
    <property type="entry name" value="Sm"/>
    <property type="match status" value="1"/>
</dbReference>
<keyword evidence="4 10" id="KW-0747">Spliceosome</keyword>
<dbReference type="Proteomes" id="UP001448207">
    <property type="component" value="Unassembled WGS sequence"/>
</dbReference>
<comment type="caution">
    <text evidence="12">The sequence shown here is derived from an EMBL/GenBank/DDBJ whole genome shotgun (WGS) entry which is preliminary data.</text>
</comment>
<comment type="similarity">
    <text evidence="2 10">Belongs to the snRNP Sm proteins family. SmF/LSm6 subfamily.</text>
</comment>
<dbReference type="InterPro" id="IPR001163">
    <property type="entry name" value="Sm_dom_euk/arc"/>
</dbReference>
<name>A0ABR3AIP2_PHYBL</name>
<keyword evidence="6 10" id="KW-0508">mRNA splicing</keyword>
<dbReference type="InterPro" id="IPR016487">
    <property type="entry name" value="Lsm6/sSmF"/>
</dbReference>
<dbReference type="PANTHER" id="PTHR11021">
    <property type="entry name" value="SMALL NUCLEAR RIBONUCLEOPROTEIN F SNRNP-F"/>
    <property type="match status" value="1"/>
</dbReference>
<dbReference type="PIRSF" id="PIRSF006609">
    <property type="entry name" value="snRNP_SmF"/>
    <property type="match status" value="1"/>
</dbReference>
<keyword evidence="5 10" id="KW-0694">RNA-binding</keyword>
<reference evidence="12 13" key="1">
    <citation type="submission" date="2024-04" db="EMBL/GenBank/DDBJ databases">
        <title>Symmetric and asymmetric DNA N6-adenine methylation regulates different biological responses in Mucorales.</title>
        <authorList>
            <consortium name="Lawrence Berkeley National Laboratory"/>
            <person name="Lax C."/>
            <person name="Mondo S.J."/>
            <person name="Osorio-Concepcion M."/>
            <person name="Muszewska A."/>
            <person name="Corrochano-Luque M."/>
            <person name="Gutierrez G."/>
            <person name="Riley R."/>
            <person name="Lipzen A."/>
            <person name="Guo J."/>
            <person name="Hundley H."/>
            <person name="Amirebrahimi M."/>
            <person name="Ng V."/>
            <person name="Lorenzo-Gutierrez D."/>
            <person name="Binder U."/>
            <person name="Yang J."/>
            <person name="Song Y."/>
            <person name="Canovas D."/>
            <person name="Navarro E."/>
            <person name="Freitag M."/>
            <person name="Gabaldon T."/>
            <person name="Grigoriev I.V."/>
            <person name="Corrochano L.M."/>
            <person name="Nicolas F.E."/>
            <person name="Garre V."/>
        </authorList>
    </citation>
    <scope>NUCLEOTIDE SEQUENCE [LARGE SCALE GENOMIC DNA]</scope>
    <source>
        <strain evidence="12 13">L51</strain>
    </source>
</reference>
<evidence type="ECO:0000313" key="13">
    <source>
        <dbReference type="Proteomes" id="UP001448207"/>
    </source>
</evidence>
<evidence type="ECO:0000256" key="6">
    <source>
        <dbReference type="ARBA" id="ARBA00023187"/>
    </source>
</evidence>
<accession>A0ABR3AIP2</accession>
<keyword evidence="8 10" id="KW-0687">Ribonucleoprotein</keyword>
<sequence length="87" mass="9786">MSAFVPVNPKPFLNNLTGNTVIVKLKWGDEYKGYLISVDAYMNLQLANTEEFKDGVSVGVLGEVMIRCNNVLYIRGVDEDKQDVKME</sequence>
<dbReference type="InterPro" id="IPR034100">
    <property type="entry name" value="Sm_F"/>
</dbReference>
<organism evidence="12 13">
    <name type="scientific">Phycomyces blakesleeanus</name>
    <dbReference type="NCBI Taxonomy" id="4837"/>
    <lineage>
        <taxon>Eukaryota</taxon>
        <taxon>Fungi</taxon>
        <taxon>Fungi incertae sedis</taxon>
        <taxon>Mucoromycota</taxon>
        <taxon>Mucoromycotina</taxon>
        <taxon>Mucoromycetes</taxon>
        <taxon>Mucorales</taxon>
        <taxon>Phycomycetaceae</taxon>
        <taxon>Phycomyces</taxon>
    </lineage>
</organism>
<dbReference type="EMBL" id="JBCLYO010000039">
    <property type="protein sequence ID" value="KAL0074967.1"/>
    <property type="molecule type" value="Genomic_DNA"/>
</dbReference>
<dbReference type="PROSITE" id="PS52002">
    <property type="entry name" value="SM"/>
    <property type="match status" value="1"/>
</dbReference>
<evidence type="ECO:0000259" key="11">
    <source>
        <dbReference type="PROSITE" id="PS52002"/>
    </source>
</evidence>
<dbReference type="InterPro" id="IPR047575">
    <property type="entry name" value="Sm"/>
</dbReference>
<dbReference type="CDD" id="cd01722">
    <property type="entry name" value="Sm_F"/>
    <property type="match status" value="1"/>
</dbReference>
<evidence type="ECO:0000256" key="7">
    <source>
        <dbReference type="ARBA" id="ARBA00023242"/>
    </source>
</evidence>
<feature type="domain" description="Sm" evidence="11">
    <location>
        <begin position="8"/>
        <end position="80"/>
    </location>
</feature>
<keyword evidence="7 10" id="KW-0539">Nucleus</keyword>